<keyword evidence="3 6" id="KW-0812">Transmembrane</keyword>
<feature type="domain" description="EamA" evidence="7">
    <location>
        <begin position="151"/>
        <end position="285"/>
    </location>
</feature>
<comment type="caution">
    <text evidence="8">The sequence shown here is derived from an EMBL/GenBank/DDBJ whole genome shotgun (WGS) entry which is preliminary data.</text>
</comment>
<reference evidence="8 9" key="1">
    <citation type="submission" date="2016-07" db="EMBL/GenBank/DDBJ databases">
        <title>Draft genome sequence of Prauserella sp. YIM 121212, isolated from alkaline soil.</title>
        <authorList>
            <person name="Ruckert C."/>
            <person name="Albersmeier A."/>
            <person name="Jiang C.-L."/>
            <person name="Jiang Y."/>
            <person name="Kalinowski J."/>
            <person name="Schneider O."/>
            <person name="Winkler A."/>
            <person name="Zotchev S.B."/>
        </authorList>
    </citation>
    <scope>NUCLEOTIDE SEQUENCE [LARGE SCALE GENOMIC DNA]</scope>
    <source>
        <strain evidence="8 9">YIM 121212</strain>
    </source>
</reference>
<dbReference type="AlphaFoldDB" id="A0A318LHA3"/>
<sequence>MIRWLPGFVLVSAMWGASFSLIKIAVDAGVAPLWVAFWRCLFGALTLLALCAVLRTPLPRDPRTWGHAAVVAALLNAVPFTLVAYGQTHVSSVLAGVINATTPLTTLLFALALVPSERPTPGRVAGLLTGFAGVLVLLGVWQGTSGGVLAGSLACVAATTCYGAGFAYTRRFFSHRHESATALSATQIGAATVQLLLVTPLAEGAPVWPGAGPALALVVLGAGATGVAYVLNLRVIRTAGPTVASTVTYVTPLWSTGIGVVLLGEGIGWNTLGGAVLVLIGVFLARSAPAKPRRPAHA</sequence>
<feature type="transmembrane region" description="Helical" evidence="6">
    <location>
        <begin position="267"/>
        <end position="285"/>
    </location>
</feature>
<dbReference type="OrthoDB" id="5242975at2"/>
<feature type="domain" description="EamA" evidence="7">
    <location>
        <begin position="7"/>
        <end position="138"/>
    </location>
</feature>
<dbReference type="GO" id="GO:0016020">
    <property type="term" value="C:membrane"/>
    <property type="evidence" value="ECO:0007669"/>
    <property type="project" value="UniProtKB-SubCell"/>
</dbReference>
<dbReference type="RefSeq" id="WP_110340068.1">
    <property type="nucleotide sequence ID" value="NZ_JBHVKT010000005.1"/>
</dbReference>
<name>A0A318LHA3_9PSEU</name>
<dbReference type="PANTHER" id="PTHR32322">
    <property type="entry name" value="INNER MEMBRANE TRANSPORTER"/>
    <property type="match status" value="1"/>
</dbReference>
<dbReference type="PANTHER" id="PTHR32322:SF9">
    <property type="entry name" value="AMINO-ACID METABOLITE EFFLUX PUMP-RELATED"/>
    <property type="match status" value="1"/>
</dbReference>
<keyword evidence="9" id="KW-1185">Reference proteome</keyword>
<accession>A0A318LHA3</accession>
<evidence type="ECO:0000256" key="1">
    <source>
        <dbReference type="ARBA" id="ARBA00004141"/>
    </source>
</evidence>
<comment type="similarity">
    <text evidence="2">Belongs to the EamA transporter family.</text>
</comment>
<keyword evidence="5 6" id="KW-0472">Membrane</keyword>
<gene>
    <name evidence="8" type="ORF">BA062_22730</name>
</gene>
<feature type="transmembrane region" description="Helical" evidence="6">
    <location>
        <begin position="66"/>
        <end position="86"/>
    </location>
</feature>
<evidence type="ECO:0000313" key="9">
    <source>
        <dbReference type="Proteomes" id="UP000247892"/>
    </source>
</evidence>
<evidence type="ECO:0000259" key="7">
    <source>
        <dbReference type="Pfam" id="PF00892"/>
    </source>
</evidence>
<organism evidence="8 9">
    <name type="scientific">Prauserella flavalba</name>
    <dbReference type="NCBI Taxonomy" id="1477506"/>
    <lineage>
        <taxon>Bacteria</taxon>
        <taxon>Bacillati</taxon>
        <taxon>Actinomycetota</taxon>
        <taxon>Actinomycetes</taxon>
        <taxon>Pseudonocardiales</taxon>
        <taxon>Pseudonocardiaceae</taxon>
        <taxon>Prauserella</taxon>
    </lineage>
</organism>
<dbReference type="InterPro" id="IPR050638">
    <property type="entry name" value="AA-Vitamin_Transporters"/>
</dbReference>
<evidence type="ECO:0000256" key="5">
    <source>
        <dbReference type="ARBA" id="ARBA00023136"/>
    </source>
</evidence>
<evidence type="ECO:0000256" key="6">
    <source>
        <dbReference type="SAM" id="Phobius"/>
    </source>
</evidence>
<evidence type="ECO:0000256" key="3">
    <source>
        <dbReference type="ARBA" id="ARBA00022692"/>
    </source>
</evidence>
<feature type="transmembrane region" description="Helical" evidence="6">
    <location>
        <begin position="92"/>
        <end position="112"/>
    </location>
</feature>
<evidence type="ECO:0000256" key="2">
    <source>
        <dbReference type="ARBA" id="ARBA00007362"/>
    </source>
</evidence>
<proteinExistence type="inferred from homology"/>
<comment type="subcellular location">
    <subcellularLocation>
        <location evidence="1">Membrane</location>
        <topology evidence="1">Multi-pass membrane protein</topology>
    </subcellularLocation>
</comment>
<evidence type="ECO:0000313" key="8">
    <source>
        <dbReference type="EMBL" id="PXY28671.1"/>
    </source>
</evidence>
<evidence type="ECO:0000256" key="4">
    <source>
        <dbReference type="ARBA" id="ARBA00022989"/>
    </source>
</evidence>
<keyword evidence="4 6" id="KW-1133">Transmembrane helix</keyword>
<dbReference type="SUPFAM" id="SSF103481">
    <property type="entry name" value="Multidrug resistance efflux transporter EmrE"/>
    <property type="match status" value="2"/>
</dbReference>
<dbReference type="InterPro" id="IPR037185">
    <property type="entry name" value="EmrE-like"/>
</dbReference>
<feature type="transmembrane region" description="Helical" evidence="6">
    <location>
        <begin position="214"/>
        <end position="231"/>
    </location>
</feature>
<feature type="transmembrane region" description="Helical" evidence="6">
    <location>
        <begin position="36"/>
        <end position="54"/>
    </location>
</feature>
<protein>
    <recommendedName>
        <fullName evidence="7">EamA domain-containing protein</fullName>
    </recommendedName>
</protein>
<dbReference type="Proteomes" id="UP000247892">
    <property type="component" value="Unassembled WGS sequence"/>
</dbReference>
<dbReference type="EMBL" id="MASU01000009">
    <property type="protein sequence ID" value="PXY28671.1"/>
    <property type="molecule type" value="Genomic_DNA"/>
</dbReference>
<dbReference type="InterPro" id="IPR000620">
    <property type="entry name" value="EamA_dom"/>
</dbReference>
<feature type="transmembrane region" description="Helical" evidence="6">
    <location>
        <begin position="180"/>
        <end position="202"/>
    </location>
</feature>
<dbReference type="Pfam" id="PF00892">
    <property type="entry name" value="EamA"/>
    <property type="match status" value="2"/>
</dbReference>
<feature type="transmembrane region" description="Helical" evidence="6">
    <location>
        <begin position="147"/>
        <end position="168"/>
    </location>
</feature>
<feature type="transmembrane region" description="Helical" evidence="6">
    <location>
        <begin position="124"/>
        <end position="141"/>
    </location>
</feature>
<feature type="transmembrane region" description="Helical" evidence="6">
    <location>
        <begin position="243"/>
        <end position="261"/>
    </location>
</feature>